<accession>A0A1F7SL31</accession>
<comment type="similarity">
    <text evidence="1">Belongs to the NAD(P)-dependent epimerase/dehydratase family.</text>
</comment>
<comment type="caution">
    <text evidence="4">The sequence shown here is derived from an EMBL/GenBank/DDBJ whole genome shotgun (WGS) entry which is preliminary data.</text>
</comment>
<evidence type="ECO:0000313" key="5">
    <source>
        <dbReference type="Proteomes" id="UP000178082"/>
    </source>
</evidence>
<dbReference type="AlphaFoldDB" id="A0A1F7SL31"/>
<dbReference type="PANTHER" id="PTHR43000">
    <property type="entry name" value="DTDP-D-GLUCOSE 4,6-DEHYDRATASE-RELATED"/>
    <property type="match status" value="1"/>
</dbReference>
<evidence type="ECO:0000256" key="2">
    <source>
        <dbReference type="SAM" id="Phobius"/>
    </source>
</evidence>
<protein>
    <recommendedName>
        <fullName evidence="3">NAD-dependent epimerase/dehydratase domain-containing protein</fullName>
    </recommendedName>
</protein>
<dbReference type="Pfam" id="PF01370">
    <property type="entry name" value="Epimerase"/>
    <property type="match status" value="1"/>
</dbReference>
<feature type="transmembrane region" description="Helical" evidence="2">
    <location>
        <begin position="20"/>
        <end position="39"/>
    </location>
</feature>
<organism evidence="4 5">
    <name type="scientific">Candidatus Schekmanbacteria bacterium RIFCSPLOWO2_12_FULL_38_15</name>
    <dbReference type="NCBI Taxonomy" id="1817883"/>
    <lineage>
        <taxon>Bacteria</taxon>
        <taxon>Candidatus Schekmaniibacteriota</taxon>
    </lineage>
</organism>
<evidence type="ECO:0000256" key="1">
    <source>
        <dbReference type="ARBA" id="ARBA00007637"/>
    </source>
</evidence>
<keyword evidence="2" id="KW-0812">Transmembrane</keyword>
<keyword evidence="2" id="KW-0472">Membrane</keyword>
<sequence length="339" mass="38467">MKNSNLVKLQKNRSTLNEKLIFLAGATGMAGTSILVHILNNYPGAKVRASYYKNTRPFIKNERVDYVDGDLTSLEDCKRMASGCDCAVMAAAYTGGAGIIRSFPWRHIKENLLMNTQMIEAFQLENIKRVIYIGSATLYQEFEGSIKEDELDLNKDPNQAYLGFGWVVRFIEKLCKFLYEQNGMEIVVARVANIFGPYAKFDPKTSNFIPAIIRKAIDKMDPFEVWGSPDVIRDVIYSDDFARAIVMMLDNGNVKFDVFNVGSGVKVSVGEVVNLALKYAGHTPKEVKYIQDKPTTMNFRALDCTKIKNTLGWQAQNTVEEGIRKTTEWWFENKGRWNK</sequence>
<reference evidence="4 5" key="1">
    <citation type="journal article" date="2016" name="Nat. Commun.">
        <title>Thousands of microbial genomes shed light on interconnected biogeochemical processes in an aquifer system.</title>
        <authorList>
            <person name="Anantharaman K."/>
            <person name="Brown C.T."/>
            <person name="Hug L.A."/>
            <person name="Sharon I."/>
            <person name="Castelle C.J."/>
            <person name="Probst A.J."/>
            <person name="Thomas B.C."/>
            <person name="Singh A."/>
            <person name="Wilkins M.J."/>
            <person name="Karaoz U."/>
            <person name="Brodie E.L."/>
            <person name="Williams K.H."/>
            <person name="Hubbard S.S."/>
            <person name="Banfield J.F."/>
        </authorList>
    </citation>
    <scope>NUCLEOTIDE SEQUENCE [LARGE SCALE GENOMIC DNA]</scope>
</reference>
<evidence type="ECO:0000259" key="3">
    <source>
        <dbReference type="Pfam" id="PF01370"/>
    </source>
</evidence>
<proteinExistence type="inferred from homology"/>
<dbReference type="InterPro" id="IPR036291">
    <property type="entry name" value="NAD(P)-bd_dom_sf"/>
</dbReference>
<keyword evidence="2" id="KW-1133">Transmembrane helix</keyword>
<dbReference type="EMBL" id="MGDI01000019">
    <property type="protein sequence ID" value="OGL53924.1"/>
    <property type="molecule type" value="Genomic_DNA"/>
</dbReference>
<name>A0A1F7SL31_9BACT</name>
<dbReference type="InterPro" id="IPR001509">
    <property type="entry name" value="Epimerase_deHydtase"/>
</dbReference>
<evidence type="ECO:0000313" key="4">
    <source>
        <dbReference type="EMBL" id="OGL53924.1"/>
    </source>
</evidence>
<dbReference type="Gene3D" id="3.40.50.720">
    <property type="entry name" value="NAD(P)-binding Rossmann-like Domain"/>
    <property type="match status" value="1"/>
</dbReference>
<dbReference type="SUPFAM" id="SSF51735">
    <property type="entry name" value="NAD(P)-binding Rossmann-fold domains"/>
    <property type="match status" value="1"/>
</dbReference>
<gene>
    <name evidence="4" type="ORF">A3G31_00800</name>
</gene>
<dbReference type="STRING" id="1817883.A3G31_00800"/>
<feature type="domain" description="NAD-dependent epimerase/dehydratase" evidence="3">
    <location>
        <begin position="21"/>
        <end position="262"/>
    </location>
</feature>
<dbReference type="Gene3D" id="3.90.25.10">
    <property type="entry name" value="UDP-galactose 4-epimerase, domain 1"/>
    <property type="match status" value="1"/>
</dbReference>
<dbReference type="Proteomes" id="UP000178082">
    <property type="component" value="Unassembled WGS sequence"/>
</dbReference>